<evidence type="ECO:0000259" key="4">
    <source>
        <dbReference type="SMART" id="SM00198"/>
    </source>
</evidence>
<reference evidence="5" key="1">
    <citation type="submission" date="2021-03" db="EMBL/GenBank/DDBJ databases">
        <title>Chromosome level genome of the anhydrobiotic midge Polypedilum vanderplanki.</title>
        <authorList>
            <person name="Yoshida Y."/>
            <person name="Kikawada T."/>
            <person name="Gusev O."/>
        </authorList>
    </citation>
    <scope>NUCLEOTIDE SEQUENCE</scope>
    <source>
        <strain evidence="5">NIAS01</strain>
        <tissue evidence="5">Whole body or cell culture</tissue>
    </source>
</reference>
<dbReference type="CDD" id="cd05380">
    <property type="entry name" value="CAP_euk"/>
    <property type="match status" value="1"/>
</dbReference>
<keyword evidence="6" id="KW-1185">Reference proteome</keyword>
<dbReference type="Proteomes" id="UP001107558">
    <property type="component" value="Chromosome 4"/>
</dbReference>
<dbReference type="InterPro" id="IPR035940">
    <property type="entry name" value="CAP_sf"/>
</dbReference>
<dbReference type="EMBL" id="JADBJN010000004">
    <property type="protein sequence ID" value="KAG5666392.1"/>
    <property type="molecule type" value="Genomic_DNA"/>
</dbReference>
<dbReference type="Gene3D" id="3.40.33.10">
    <property type="entry name" value="CAP"/>
    <property type="match status" value="1"/>
</dbReference>
<keyword evidence="3" id="KW-0732">Signal</keyword>
<dbReference type="AlphaFoldDB" id="A0A9J6B9X8"/>
<feature type="domain" description="SCP" evidence="4">
    <location>
        <begin position="58"/>
        <end position="227"/>
    </location>
</feature>
<feature type="signal peptide" evidence="3">
    <location>
        <begin position="1"/>
        <end position="15"/>
    </location>
</feature>
<dbReference type="InterPro" id="IPR014044">
    <property type="entry name" value="CAP_dom"/>
</dbReference>
<sequence>MNLLLLTIVFVPIHAGYKAKNYCSKKLCNPDKNSACNTTGNWGPTCIQTIRFVKFTELQKQLLLDVTNFCRSGVAIGSESNATGFAFSTASQMNKILWDEEQAFMAALQIKTCLSHDPCHNTWYDDANNKKVYSGQNLYYELTYVPIRPLLEDVITSAVYAWYLEIGGAPISVIKNVQLNPFYEIGHFLTMSHDQTTTIGCVATQWEGPLDNYGIPKYSRITCNYFSVPILGRVLYRSGDICSKCAVCDHSSQFYGLCILDPLSLINQYNFNDTV</sequence>
<accession>A0A9J6B9X8</accession>
<protein>
    <recommendedName>
        <fullName evidence="4">SCP domain-containing protein</fullName>
    </recommendedName>
</protein>
<keyword evidence="2" id="KW-0964">Secreted</keyword>
<evidence type="ECO:0000256" key="3">
    <source>
        <dbReference type="SAM" id="SignalP"/>
    </source>
</evidence>
<comment type="subcellular location">
    <subcellularLocation>
        <location evidence="1">Secreted</location>
    </subcellularLocation>
</comment>
<evidence type="ECO:0000313" key="6">
    <source>
        <dbReference type="Proteomes" id="UP001107558"/>
    </source>
</evidence>
<proteinExistence type="predicted"/>
<evidence type="ECO:0000256" key="2">
    <source>
        <dbReference type="ARBA" id="ARBA00022525"/>
    </source>
</evidence>
<comment type="caution">
    <text evidence="5">The sequence shown here is derived from an EMBL/GenBank/DDBJ whole genome shotgun (WGS) entry which is preliminary data.</text>
</comment>
<dbReference type="SUPFAM" id="SSF55797">
    <property type="entry name" value="PR-1-like"/>
    <property type="match status" value="1"/>
</dbReference>
<evidence type="ECO:0000313" key="5">
    <source>
        <dbReference type="EMBL" id="KAG5666392.1"/>
    </source>
</evidence>
<dbReference type="SMART" id="SM00198">
    <property type="entry name" value="SCP"/>
    <property type="match status" value="1"/>
</dbReference>
<gene>
    <name evidence="5" type="ORF">PVAND_014421</name>
</gene>
<organism evidence="5 6">
    <name type="scientific">Polypedilum vanderplanki</name>
    <name type="common">Sleeping chironomid midge</name>
    <dbReference type="NCBI Taxonomy" id="319348"/>
    <lineage>
        <taxon>Eukaryota</taxon>
        <taxon>Metazoa</taxon>
        <taxon>Ecdysozoa</taxon>
        <taxon>Arthropoda</taxon>
        <taxon>Hexapoda</taxon>
        <taxon>Insecta</taxon>
        <taxon>Pterygota</taxon>
        <taxon>Neoptera</taxon>
        <taxon>Endopterygota</taxon>
        <taxon>Diptera</taxon>
        <taxon>Nematocera</taxon>
        <taxon>Chironomoidea</taxon>
        <taxon>Chironomidae</taxon>
        <taxon>Chironominae</taxon>
        <taxon>Polypedilum</taxon>
        <taxon>Polypedilum</taxon>
    </lineage>
</organism>
<dbReference type="OrthoDB" id="414826at2759"/>
<feature type="chain" id="PRO_5039914138" description="SCP domain-containing protein" evidence="3">
    <location>
        <begin position="16"/>
        <end position="275"/>
    </location>
</feature>
<name>A0A9J6B9X8_POLVA</name>
<dbReference type="Pfam" id="PF00188">
    <property type="entry name" value="CAP"/>
    <property type="match status" value="1"/>
</dbReference>
<evidence type="ECO:0000256" key="1">
    <source>
        <dbReference type="ARBA" id="ARBA00004613"/>
    </source>
</evidence>
<dbReference type="GO" id="GO:0005576">
    <property type="term" value="C:extracellular region"/>
    <property type="evidence" value="ECO:0007669"/>
    <property type="project" value="UniProtKB-SubCell"/>
</dbReference>